<organism evidence="1 2">
    <name type="scientific">Persephonella hydrogeniphila</name>
    <dbReference type="NCBI Taxonomy" id="198703"/>
    <lineage>
        <taxon>Bacteria</taxon>
        <taxon>Pseudomonadati</taxon>
        <taxon>Aquificota</taxon>
        <taxon>Aquificia</taxon>
        <taxon>Aquificales</taxon>
        <taxon>Hydrogenothermaceae</taxon>
        <taxon>Persephonella</taxon>
    </lineage>
</organism>
<name>A0A285NFD7_9AQUI</name>
<accession>A0A285NFD7</accession>
<evidence type="ECO:0000313" key="1">
    <source>
        <dbReference type="EMBL" id="SNZ08180.1"/>
    </source>
</evidence>
<keyword evidence="2" id="KW-1185">Reference proteome</keyword>
<gene>
    <name evidence="1" type="ORF">SAMN06265182_1199</name>
</gene>
<sequence>MKICYINFYNLENRYRAGALITDESTKPLEFRVTSDLNINRLQEILYGEALEEVLFKERFSVQLVKSMQEQFDIILTKEKSLLSLRKEVDIPVVHIQKYDHFLPLNRLSHKIINIHDRFEPLYITVDKVDEKNVISISNALQEIYRNFNIMEPFKRIENAIKYIMENEIEAERADICIR</sequence>
<proteinExistence type="predicted"/>
<dbReference type="RefSeq" id="WP_097000372.1">
    <property type="nucleotide sequence ID" value="NZ_OBEI01000004.1"/>
</dbReference>
<dbReference type="AlphaFoldDB" id="A0A285NFD7"/>
<evidence type="ECO:0000313" key="2">
    <source>
        <dbReference type="Proteomes" id="UP000219036"/>
    </source>
</evidence>
<dbReference type="Proteomes" id="UP000219036">
    <property type="component" value="Unassembled WGS sequence"/>
</dbReference>
<dbReference type="EMBL" id="OBEI01000004">
    <property type="protein sequence ID" value="SNZ08180.1"/>
    <property type="molecule type" value="Genomic_DNA"/>
</dbReference>
<dbReference type="OrthoDB" id="12637at2"/>
<protein>
    <submittedName>
        <fullName evidence="1">Uncharacterized protein</fullName>
    </submittedName>
</protein>
<reference evidence="2" key="1">
    <citation type="submission" date="2017-09" db="EMBL/GenBank/DDBJ databases">
        <authorList>
            <person name="Varghese N."/>
            <person name="Submissions S."/>
        </authorList>
    </citation>
    <scope>NUCLEOTIDE SEQUENCE [LARGE SCALE GENOMIC DNA]</scope>
    <source>
        <strain evidence="2">DSM 15103</strain>
    </source>
</reference>